<protein>
    <submittedName>
        <fullName evidence="2">YbaY family lipoprotein</fullName>
    </submittedName>
</protein>
<feature type="chain" id="PRO_5045613054" evidence="1">
    <location>
        <begin position="23"/>
        <end position="162"/>
    </location>
</feature>
<keyword evidence="1" id="KW-0732">Signal</keyword>
<name>A0ABV7Z7F9_9DEIO</name>
<evidence type="ECO:0000313" key="2">
    <source>
        <dbReference type="EMBL" id="MFC3832211.1"/>
    </source>
</evidence>
<dbReference type="EMBL" id="JBHRZG010000006">
    <property type="protein sequence ID" value="MFC3832211.1"/>
    <property type="molecule type" value="Genomic_DNA"/>
</dbReference>
<organism evidence="2 3">
    <name type="scientific">Deinococcus rufus</name>
    <dbReference type="NCBI Taxonomy" id="2136097"/>
    <lineage>
        <taxon>Bacteria</taxon>
        <taxon>Thermotogati</taxon>
        <taxon>Deinococcota</taxon>
        <taxon>Deinococci</taxon>
        <taxon>Deinococcales</taxon>
        <taxon>Deinococcaceae</taxon>
        <taxon>Deinococcus</taxon>
    </lineage>
</organism>
<dbReference type="RefSeq" id="WP_322474344.1">
    <property type="nucleotide sequence ID" value="NZ_JBHRZG010000006.1"/>
</dbReference>
<evidence type="ECO:0000256" key="1">
    <source>
        <dbReference type="SAM" id="SignalP"/>
    </source>
</evidence>
<accession>A0ABV7Z7F9</accession>
<comment type="caution">
    <text evidence="2">The sequence shown here is derived from an EMBL/GenBank/DDBJ whole genome shotgun (WGS) entry which is preliminary data.</text>
</comment>
<dbReference type="Proteomes" id="UP001595803">
    <property type="component" value="Unassembled WGS sequence"/>
</dbReference>
<proteinExistence type="predicted"/>
<feature type="signal peptide" evidence="1">
    <location>
        <begin position="1"/>
        <end position="22"/>
    </location>
</feature>
<gene>
    <name evidence="2" type="ORF">ACFOSB_05020</name>
</gene>
<dbReference type="Pfam" id="PF09619">
    <property type="entry name" value="YscW"/>
    <property type="match status" value="1"/>
</dbReference>
<dbReference type="InterPro" id="IPR039366">
    <property type="entry name" value="Pilotin"/>
</dbReference>
<keyword evidence="3" id="KW-1185">Reference proteome</keyword>
<evidence type="ECO:0000313" key="3">
    <source>
        <dbReference type="Proteomes" id="UP001595803"/>
    </source>
</evidence>
<reference evidence="3" key="1">
    <citation type="journal article" date="2019" name="Int. J. Syst. Evol. Microbiol.">
        <title>The Global Catalogue of Microorganisms (GCM) 10K type strain sequencing project: providing services to taxonomists for standard genome sequencing and annotation.</title>
        <authorList>
            <consortium name="The Broad Institute Genomics Platform"/>
            <consortium name="The Broad Institute Genome Sequencing Center for Infectious Disease"/>
            <person name="Wu L."/>
            <person name="Ma J."/>
        </authorList>
    </citation>
    <scope>NUCLEOTIDE SEQUENCE [LARGE SCALE GENOMIC DNA]</scope>
    <source>
        <strain evidence="3">CCTCC AB 2017081</strain>
    </source>
</reference>
<sequence>MNFRTLLIAILLMNPVSSAALAQTRIGLVTLTPATPVAVSDARSGYAWQPVPSGMNELRGRVLTSVRQLLPAGSRVQVAVIELGGSAARVVADATFSTTRLPTTYQLFYSQNRLQSGRSHAVRCTVTDRTGRVLYRSADTALPRLPRAVLDLAVLDLRGRAP</sequence>
<keyword evidence="2" id="KW-0449">Lipoprotein</keyword>